<keyword evidence="1" id="KW-0479">Metal-binding</keyword>
<proteinExistence type="predicted"/>
<protein>
    <submittedName>
        <fullName evidence="8">Putative tripartite motif-containing protein 2-like isoform X3</fullName>
    </submittedName>
</protein>
<dbReference type="PANTHER" id="PTHR25462">
    <property type="entry name" value="BONUS, ISOFORM C-RELATED"/>
    <property type="match status" value="1"/>
</dbReference>
<dbReference type="GO" id="GO:0008270">
    <property type="term" value="F:zinc ion binding"/>
    <property type="evidence" value="ECO:0007669"/>
    <property type="project" value="UniProtKB-KW"/>
</dbReference>
<evidence type="ECO:0000313" key="9">
    <source>
        <dbReference type="Proteomes" id="UP000283509"/>
    </source>
</evidence>
<dbReference type="PROSITE" id="PS50119">
    <property type="entry name" value="ZF_BBOX"/>
    <property type="match status" value="1"/>
</dbReference>
<accession>A0A423SVJ6</accession>
<evidence type="ECO:0000313" key="8">
    <source>
        <dbReference type="EMBL" id="ROT68188.1"/>
    </source>
</evidence>
<dbReference type="Proteomes" id="UP000283509">
    <property type="component" value="Unassembled WGS sequence"/>
</dbReference>
<dbReference type="Gene3D" id="3.30.160.60">
    <property type="entry name" value="Classic Zinc Finger"/>
    <property type="match status" value="1"/>
</dbReference>
<dbReference type="CDD" id="cd19757">
    <property type="entry name" value="Bbox1"/>
    <property type="match status" value="1"/>
</dbReference>
<dbReference type="PROSITE" id="PS50089">
    <property type="entry name" value="ZF_RING_2"/>
    <property type="match status" value="1"/>
</dbReference>
<evidence type="ECO:0000256" key="5">
    <source>
        <dbReference type="SAM" id="MobiDB-lite"/>
    </source>
</evidence>
<dbReference type="InterPro" id="IPR018957">
    <property type="entry name" value="Znf_C3HC4_RING-type"/>
</dbReference>
<feature type="region of interest" description="Disordered" evidence="5">
    <location>
        <begin position="112"/>
        <end position="131"/>
    </location>
</feature>
<dbReference type="SMART" id="SM00184">
    <property type="entry name" value="RING"/>
    <property type="match status" value="2"/>
</dbReference>
<keyword evidence="3" id="KW-0862">Zinc</keyword>
<dbReference type="PROSITE" id="PS00518">
    <property type="entry name" value="ZF_RING_1"/>
    <property type="match status" value="1"/>
</dbReference>
<dbReference type="PANTHER" id="PTHR25462:SF296">
    <property type="entry name" value="MEIOTIC P26, ISOFORM F"/>
    <property type="match status" value="1"/>
</dbReference>
<sequence length="146" mass="15733">MSLLKVLPCLHTFCERCLISYTPPESLTLTCPVCRQQSILPKDGVPGLQSNTWVRGVMEAMDGAATGPCSICHQANPTARCHQCQVAFCAGCAQAHVQDSGSESHSVVSLADSESGVPDTNGFHDDNTTLYCPSHQGRERRVWKSA</sequence>
<evidence type="ECO:0000256" key="4">
    <source>
        <dbReference type="PROSITE-ProRule" id="PRU00024"/>
    </source>
</evidence>
<dbReference type="Pfam" id="PF00097">
    <property type="entry name" value="zf-C3HC4"/>
    <property type="match status" value="1"/>
</dbReference>
<dbReference type="InterPro" id="IPR000315">
    <property type="entry name" value="Znf_B-box"/>
</dbReference>
<dbReference type="EMBL" id="QCYY01002709">
    <property type="protein sequence ID" value="ROT68188.1"/>
    <property type="molecule type" value="Genomic_DNA"/>
</dbReference>
<keyword evidence="9" id="KW-1185">Reference proteome</keyword>
<organism evidence="8 9">
    <name type="scientific">Penaeus vannamei</name>
    <name type="common">Whiteleg shrimp</name>
    <name type="synonym">Litopenaeus vannamei</name>
    <dbReference type="NCBI Taxonomy" id="6689"/>
    <lineage>
        <taxon>Eukaryota</taxon>
        <taxon>Metazoa</taxon>
        <taxon>Ecdysozoa</taxon>
        <taxon>Arthropoda</taxon>
        <taxon>Crustacea</taxon>
        <taxon>Multicrustacea</taxon>
        <taxon>Malacostraca</taxon>
        <taxon>Eumalacostraca</taxon>
        <taxon>Eucarida</taxon>
        <taxon>Decapoda</taxon>
        <taxon>Dendrobranchiata</taxon>
        <taxon>Penaeoidea</taxon>
        <taxon>Penaeidae</taxon>
        <taxon>Penaeus</taxon>
    </lineage>
</organism>
<dbReference type="InterPro" id="IPR017907">
    <property type="entry name" value="Znf_RING_CS"/>
</dbReference>
<comment type="caution">
    <text evidence="8">The sequence shown here is derived from an EMBL/GenBank/DDBJ whole genome shotgun (WGS) entry which is preliminary data.</text>
</comment>
<evidence type="ECO:0000256" key="3">
    <source>
        <dbReference type="ARBA" id="ARBA00022833"/>
    </source>
</evidence>
<dbReference type="InterPro" id="IPR001841">
    <property type="entry name" value="Znf_RING"/>
</dbReference>
<dbReference type="STRING" id="6689.A0A423SVJ6"/>
<reference evidence="8 9" key="1">
    <citation type="submission" date="2018-04" db="EMBL/GenBank/DDBJ databases">
        <authorList>
            <person name="Zhang X."/>
            <person name="Yuan J."/>
            <person name="Li F."/>
            <person name="Xiang J."/>
        </authorList>
    </citation>
    <scope>NUCLEOTIDE SEQUENCE [LARGE SCALE GENOMIC DNA]</scope>
    <source>
        <tissue evidence="8">Muscle</tissue>
    </source>
</reference>
<reference evidence="8 9" key="2">
    <citation type="submission" date="2019-01" db="EMBL/GenBank/DDBJ databases">
        <title>The decoding of complex shrimp genome reveals the adaptation for benthos swimmer, frequently molting mechanism and breeding impact on genome.</title>
        <authorList>
            <person name="Sun Y."/>
            <person name="Gao Y."/>
            <person name="Yu Y."/>
        </authorList>
    </citation>
    <scope>NUCLEOTIDE SEQUENCE [LARGE SCALE GENOMIC DNA]</scope>
    <source>
        <tissue evidence="8">Muscle</tissue>
    </source>
</reference>
<feature type="domain" description="B box-type" evidence="7">
    <location>
        <begin position="69"/>
        <end position="110"/>
    </location>
</feature>
<evidence type="ECO:0000259" key="7">
    <source>
        <dbReference type="PROSITE" id="PS50119"/>
    </source>
</evidence>
<dbReference type="Gene3D" id="3.30.40.10">
    <property type="entry name" value="Zinc/RING finger domain, C3HC4 (zinc finger)"/>
    <property type="match status" value="1"/>
</dbReference>
<evidence type="ECO:0000256" key="1">
    <source>
        <dbReference type="ARBA" id="ARBA00022723"/>
    </source>
</evidence>
<feature type="domain" description="RING-type" evidence="6">
    <location>
        <begin position="6"/>
        <end position="35"/>
    </location>
</feature>
<gene>
    <name evidence="8" type="ORF">C7M84_013693</name>
</gene>
<evidence type="ECO:0000256" key="2">
    <source>
        <dbReference type="ARBA" id="ARBA00022771"/>
    </source>
</evidence>
<keyword evidence="2 4" id="KW-0863">Zinc-finger</keyword>
<dbReference type="AlphaFoldDB" id="A0A423SVJ6"/>
<evidence type="ECO:0000259" key="6">
    <source>
        <dbReference type="PROSITE" id="PS50089"/>
    </source>
</evidence>
<dbReference type="SUPFAM" id="SSF57850">
    <property type="entry name" value="RING/U-box"/>
    <property type="match status" value="1"/>
</dbReference>
<dbReference type="OrthoDB" id="342730at2759"/>
<dbReference type="InterPro" id="IPR047153">
    <property type="entry name" value="TRIM45/56/19-like"/>
</dbReference>
<dbReference type="InterPro" id="IPR013083">
    <property type="entry name" value="Znf_RING/FYVE/PHD"/>
</dbReference>
<name>A0A423SVJ6_PENVA</name>